<comment type="caution">
    <text evidence="2">The sequence shown here is derived from an EMBL/GenBank/DDBJ whole genome shotgun (WGS) entry which is preliminary data.</text>
</comment>
<evidence type="ECO:0000259" key="1">
    <source>
        <dbReference type="Pfam" id="PF13966"/>
    </source>
</evidence>
<accession>A0A9Q1JGB9</accession>
<dbReference type="Proteomes" id="UP001153076">
    <property type="component" value="Unassembled WGS sequence"/>
</dbReference>
<dbReference type="Pfam" id="PF13966">
    <property type="entry name" value="zf-RVT"/>
    <property type="match status" value="1"/>
</dbReference>
<proteinExistence type="predicted"/>
<feature type="domain" description="Reverse transcriptase zinc-binding" evidence="1">
    <location>
        <begin position="20"/>
        <end position="63"/>
    </location>
</feature>
<dbReference type="AlphaFoldDB" id="A0A9Q1JGB9"/>
<reference evidence="2" key="1">
    <citation type="submission" date="2022-04" db="EMBL/GenBank/DDBJ databases">
        <title>Carnegiea gigantea Genome sequencing and assembly v2.</title>
        <authorList>
            <person name="Copetti D."/>
            <person name="Sanderson M.J."/>
            <person name="Burquez A."/>
            <person name="Wojciechowski M.F."/>
        </authorList>
    </citation>
    <scope>NUCLEOTIDE SEQUENCE</scope>
    <source>
        <strain evidence="2">SGP5-SGP5p</strain>
        <tissue evidence="2">Aerial part</tissue>
    </source>
</reference>
<evidence type="ECO:0000313" key="2">
    <source>
        <dbReference type="EMBL" id="KAJ8423617.1"/>
    </source>
</evidence>
<organism evidence="2 3">
    <name type="scientific">Carnegiea gigantea</name>
    <dbReference type="NCBI Taxonomy" id="171969"/>
    <lineage>
        <taxon>Eukaryota</taxon>
        <taxon>Viridiplantae</taxon>
        <taxon>Streptophyta</taxon>
        <taxon>Embryophyta</taxon>
        <taxon>Tracheophyta</taxon>
        <taxon>Spermatophyta</taxon>
        <taxon>Magnoliopsida</taxon>
        <taxon>eudicotyledons</taxon>
        <taxon>Gunneridae</taxon>
        <taxon>Pentapetalae</taxon>
        <taxon>Caryophyllales</taxon>
        <taxon>Cactineae</taxon>
        <taxon>Cactaceae</taxon>
        <taxon>Cactoideae</taxon>
        <taxon>Echinocereeae</taxon>
        <taxon>Carnegiea</taxon>
    </lineage>
</organism>
<gene>
    <name evidence="2" type="ORF">Cgig2_015706</name>
</gene>
<sequence length="160" mass="19205">MDTWKAYKRQGLVRLSPTPRQLPTKQRLAKFYPQEDLHCPLCQRETEDDHHLFYGWQYASAIWIEIQPWWAVSPAFDSIEGRLWPLLKMKRDKQSKQITFAIFLVVIHHTRLARNNAQLKHQIIQAKDTIKIIKEQILHRVVFLHTHTKKYSLHLHKLLQ</sequence>
<evidence type="ECO:0000313" key="3">
    <source>
        <dbReference type="Proteomes" id="UP001153076"/>
    </source>
</evidence>
<keyword evidence="3" id="KW-1185">Reference proteome</keyword>
<dbReference type="InterPro" id="IPR026960">
    <property type="entry name" value="RVT-Znf"/>
</dbReference>
<dbReference type="EMBL" id="JAKOGI010001925">
    <property type="protein sequence ID" value="KAJ8423617.1"/>
    <property type="molecule type" value="Genomic_DNA"/>
</dbReference>
<protein>
    <recommendedName>
        <fullName evidence="1">Reverse transcriptase zinc-binding domain-containing protein</fullName>
    </recommendedName>
</protein>
<name>A0A9Q1JGB9_9CARY</name>